<dbReference type="InterPro" id="IPR015425">
    <property type="entry name" value="FH2_Formin"/>
</dbReference>
<dbReference type="InterPro" id="IPR043592">
    <property type="entry name" value="FMNL_animal"/>
</dbReference>
<dbReference type="PROSITE" id="PS51444">
    <property type="entry name" value="FH2"/>
    <property type="match status" value="1"/>
</dbReference>
<dbReference type="AlphaFoldDB" id="A0AAD8A1G3"/>
<dbReference type="GO" id="GO:0031267">
    <property type="term" value="F:small GTPase binding"/>
    <property type="evidence" value="ECO:0007669"/>
    <property type="project" value="InterPro"/>
</dbReference>
<dbReference type="Pfam" id="PF06371">
    <property type="entry name" value="Drf_GBD"/>
    <property type="match status" value="1"/>
</dbReference>
<dbReference type="InterPro" id="IPR014768">
    <property type="entry name" value="GBD/FH3_dom"/>
</dbReference>
<sequence>MLFQERVHAKDPPAHYLNKLRTYLDPKASRSSRKRKMVGDATSTQVLRDLEISLRTNHIEWVREFLDDQNQGLDHLIEYLSFRLIMMRHEQRISESHNSSEERLAGNTTAGGSSGPASISSPGHNNGYLRPALDMLDSPGVRRRSRHVAKLNMGEAKDDIHVCIMCLRAIMNNKYGFNMVIQHREAINCIALSLMHKSLRTKALVLELLAAICLVKGGHEIILSAFDNFKEVCHETRRFHTLMEYFINYQVFHIEFMVACMQFVNIVVHSVEDMNFRVHLQYEFTKLGLDDYLEKLRHTESEDLQVQISAYLDNVFDVAALMEDSETKTAALEKVAELEDELGHAHDRLAELERESLAKLAELETELGAIRAERDELLEGRRQVDEEVNTLRRAVMQQQQESQNRQSMLENKIMELETTLTRKLTRIEIKSDQNFYLVNRIIISEQNLKIIKNSFFNFNVYFLIIFSGSGSDSTNSVIPIPPPPPLIPVAPPAPAPPPPPPCPPPPPSLSPRGVPAPVPPPPAGMMQAPDGAMTIKRKVQTKYKLPTLNWIALKPNQVRGTIFNELDDDKLHSVIDFSDFEERFKIGIGGAFTNGDAEVDGLSSFPSKRFKRAENVSLLEHTRLRNIAISRRKMEMPVDKVIAAVNSLDLKLLSLENVEILQRMVPTEQETKAYREYVGSKKNVNLLTEEDKFLLQLGKVERISAKLSIMSYIGNFFDNIHLITPQIHAIISASNSVKNSKKLRRVLEIILAFGNYLNSSKRGPAYGFKLQSLDTLLDTKSTDKRMCLLHYIVDTVRHKFYELLNFESELMYIDKAAVVSLENIVTDIHELDKGMELVRKEAESRGSGKERGSGQSVVLRDFLANSEEKLKKMKVDSRIAQEAFRECVEYFGESPRTADANTFFSLLVRFTRAFK</sequence>
<feature type="coiled-coil region" evidence="2">
    <location>
        <begin position="321"/>
        <end position="419"/>
    </location>
</feature>
<proteinExistence type="inferred from homology"/>
<dbReference type="InterPro" id="IPR011989">
    <property type="entry name" value="ARM-like"/>
</dbReference>
<feature type="non-terminal residue" evidence="6">
    <location>
        <position position="1"/>
    </location>
</feature>
<dbReference type="InterPro" id="IPR010473">
    <property type="entry name" value="GTPase-bd"/>
</dbReference>
<dbReference type="Pfam" id="PF02181">
    <property type="entry name" value="FH2"/>
    <property type="match status" value="1"/>
</dbReference>
<dbReference type="GO" id="GO:0005829">
    <property type="term" value="C:cytosol"/>
    <property type="evidence" value="ECO:0007669"/>
    <property type="project" value="TreeGrafter"/>
</dbReference>
<dbReference type="Gene3D" id="1.25.10.10">
    <property type="entry name" value="Leucine-rich Repeat Variant"/>
    <property type="match status" value="1"/>
</dbReference>
<reference evidence="6" key="1">
    <citation type="journal article" date="2023" name="IScience">
        <title>Live-bearing cockroach genome reveals convergent evolutionary mechanisms linked to viviparity in insects and beyond.</title>
        <authorList>
            <person name="Fouks B."/>
            <person name="Harrison M.C."/>
            <person name="Mikhailova A.A."/>
            <person name="Marchal E."/>
            <person name="English S."/>
            <person name="Carruthers M."/>
            <person name="Jennings E.C."/>
            <person name="Chiamaka E.L."/>
            <person name="Frigard R.A."/>
            <person name="Pippel M."/>
            <person name="Attardo G.M."/>
            <person name="Benoit J.B."/>
            <person name="Bornberg-Bauer E."/>
            <person name="Tobe S.S."/>
        </authorList>
    </citation>
    <scope>NUCLEOTIDE SEQUENCE</scope>
    <source>
        <strain evidence="6">Stay&amp;Tobe</strain>
    </source>
</reference>
<dbReference type="Gene3D" id="1.20.58.2220">
    <property type="entry name" value="Formin, FH2 domain"/>
    <property type="match status" value="1"/>
</dbReference>
<gene>
    <name evidence="6" type="ORF">L9F63_016099</name>
</gene>
<feature type="domain" description="GBD/FH3" evidence="4">
    <location>
        <begin position="1"/>
        <end position="402"/>
    </location>
</feature>
<dbReference type="GO" id="GO:0051015">
    <property type="term" value="F:actin filament binding"/>
    <property type="evidence" value="ECO:0007669"/>
    <property type="project" value="TreeGrafter"/>
</dbReference>
<dbReference type="PROSITE" id="PS51232">
    <property type="entry name" value="GBD_FH3"/>
    <property type="match status" value="1"/>
</dbReference>
<dbReference type="PANTHER" id="PTHR45857:SF4">
    <property type="entry name" value="FORMIN-LIKE PROTEIN"/>
    <property type="match status" value="1"/>
</dbReference>
<dbReference type="SMART" id="SM00498">
    <property type="entry name" value="FH2"/>
    <property type="match status" value="1"/>
</dbReference>
<reference evidence="6" key="2">
    <citation type="submission" date="2023-05" db="EMBL/GenBank/DDBJ databases">
        <authorList>
            <person name="Fouks B."/>
        </authorList>
    </citation>
    <scope>NUCLEOTIDE SEQUENCE</scope>
    <source>
        <strain evidence="6">Stay&amp;Tobe</strain>
        <tissue evidence="6">Testes</tissue>
    </source>
</reference>
<keyword evidence="2" id="KW-0175">Coiled coil</keyword>
<dbReference type="GO" id="GO:0008360">
    <property type="term" value="P:regulation of cell shape"/>
    <property type="evidence" value="ECO:0007669"/>
    <property type="project" value="TreeGrafter"/>
</dbReference>
<comment type="similarity">
    <text evidence="1">Belongs to the formin homology family.</text>
</comment>
<feature type="region of interest" description="Disordered" evidence="3">
    <location>
        <begin position="94"/>
        <end position="124"/>
    </location>
</feature>
<dbReference type="PANTHER" id="PTHR45857">
    <property type="entry name" value="FORMIN-LIKE PROTEIN"/>
    <property type="match status" value="1"/>
</dbReference>
<dbReference type="SUPFAM" id="SSF101447">
    <property type="entry name" value="Formin homology 2 domain (FH2 domain)"/>
    <property type="match status" value="1"/>
</dbReference>
<dbReference type="EMBL" id="JASPKZ010004187">
    <property type="protein sequence ID" value="KAJ9590855.1"/>
    <property type="molecule type" value="Genomic_DNA"/>
</dbReference>
<evidence type="ECO:0000313" key="7">
    <source>
        <dbReference type="Proteomes" id="UP001233999"/>
    </source>
</evidence>
<evidence type="ECO:0000256" key="2">
    <source>
        <dbReference type="SAM" id="Coils"/>
    </source>
</evidence>
<feature type="compositionally biased region" description="Low complexity" evidence="3">
    <location>
        <begin position="105"/>
        <end position="123"/>
    </location>
</feature>
<comment type="caution">
    <text evidence="6">The sequence shown here is derived from an EMBL/GenBank/DDBJ whole genome shotgun (WGS) entry which is preliminary data.</text>
</comment>
<keyword evidence="7" id="KW-1185">Reference proteome</keyword>
<evidence type="ECO:0000259" key="5">
    <source>
        <dbReference type="PROSITE" id="PS51444"/>
    </source>
</evidence>
<dbReference type="InterPro" id="IPR016024">
    <property type="entry name" value="ARM-type_fold"/>
</dbReference>
<dbReference type="InterPro" id="IPR042201">
    <property type="entry name" value="FH2_Formin_sf"/>
</dbReference>
<dbReference type="GO" id="GO:0030866">
    <property type="term" value="P:cortical actin cytoskeleton organization"/>
    <property type="evidence" value="ECO:0007669"/>
    <property type="project" value="TreeGrafter"/>
</dbReference>
<feature type="region of interest" description="Disordered" evidence="3">
    <location>
        <begin position="489"/>
        <end position="523"/>
    </location>
</feature>
<dbReference type="SMART" id="SM01140">
    <property type="entry name" value="Drf_GBD"/>
    <property type="match status" value="1"/>
</dbReference>
<dbReference type="Proteomes" id="UP001233999">
    <property type="component" value="Unassembled WGS sequence"/>
</dbReference>
<dbReference type="SMART" id="SM01139">
    <property type="entry name" value="Drf_FH3"/>
    <property type="match status" value="1"/>
</dbReference>
<evidence type="ECO:0008006" key="8">
    <source>
        <dbReference type="Google" id="ProtNLM"/>
    </source>
</evidence>
<evidence type="ECO:0000256" key="3">
    <source>
        <dbReference type="SAM" id="MobiDB-lite"/>
    </source>
</evidence>
<evidence type="ECO:0000259" key="4">
    <source>
        <dbReference type="PROSITE" id="PS51232"/>
    </source>
</evidence>
<feature type="domain" description="FH2" evidence="5">
    <location>
        <begin position="535"/>
        <end position="915"/>
    </location>
</feature>
<dbReference type="Pfam" id="PF06367">
    <property type="entry name" value="Drf_FH3"/>
    <property type="match status" value="1"/>
</dbReference>
<accession>A0AAD8A1G3</accession>
<evidence type="ECO:0000256" key="1">
    <source>
        <dbReference type="ARBA" id="ARBA00023449"/>
    </source>
</evidence>
<protein>
    <recommendedName>
        <fullName evidence="8">Formin-like protein</fullName>
    </recommendedName>
</protein>
<name>A0AAD8A1G3_DIPPU</name>
<dbReference type="InterPro" id="IPR010472">
    <property type="entry name" value="FH3_dom"/>
</dbReference>
<dbReference type="GO" id="GO:0016477">
    <property type="term" value="P:cell migration"/>
    <property type="evidence" value="ECO:0007669"/>
    <property type="project" value="TreeGrafter"/>
</dbReference>
<evidence type="ECO:0000313" key="6">
    <source>
        <dbReference type="EMBL" id="KAJ9590855.1"/>
    </source>
</evidence>
<dbReference type="SUPFAM" id="SSF48371">
    <property type="entry name" value="ARM repeat"/>
    <property type="match status" value="1"/>
</dbReference>
<feature type="compositionally biased region" description="Basic and acidic residues" evidence="3">
    <location>
        <begin position="94"/>
        <end position="104"/>
    </location>
</feature>
<organism evidence="6 7">
    <name type="scientific">Diploptera punctata</name>
    <name type="common">Pacific beetle cockroach</name>
    <dbReference type="NCBI Taxonomy" id="6984"/>
    <lineage>
        <taxon>Eukaryota</taxon>
        <taxon>Metazoa</taxon>
        <taxon>Ecdysozoa</taxon>
        <taxon>Arthropoda</taxon>
        <taxon>Hexapoda</taxon>
        <taxon>Insecta</taxon>
        <taxon>Pterygota</taxon>
        <taxon>Neoptera</taxon>
        <taxon>Polyneoptera</taxon>
        <taxon>Dictyoptera</taxon>
        <taxon>Blattodea</taxon>
        <taxon>Blaberoidea</taxon>
        <taxon>Blaberidae</taxon>
        <taxon>Diplopterinae</taxon>
        <taxon>Diploptera</taxon>
    </lineage>
</organism>